<dbReference type="Pfam" id="PF13475">
    <property type="entry name" value="DUF4116"/>
    <property type="match status" value="2"/>
</dbReference>
<evidence type="ECO:0000313" key="4">
    <source>
        <dbReference type="Proteomes" id="UP000444721"/>
    </source>
</evidence>
<feature type="domain" description="DUF4116" evidence="1">
    <location>
        <begin position="5"/>
        <end position="52"/>
    </location>
</feature>
<dbReference type="EMBL" id="VFQX01000044">
    <property type="protein sequence ID" value="KAF0975341.1"/>
    <property type="molecule type" value="Genomic_DNA"/>
</dbReference>
<evidence type="ECO:0000313" key="2">
    <source>
        <dbReference type="EMBL" id="KAF0974948.1"/>
    </source>
</evidence>
<proteinExistence type="predicted"/>
<dbReference type="VEuPathDB" id="AmoebaDB:FDP41_006053"/>
<dbReference type="OMA" id="MEDPQIV"/>
<reference evidence="2 4" key="1">
    <citation type="journal article" date="2019" name="Sci. Rep.">
        <title>Nanopore sequencing improves the draft genome of the human pathogenic amoeba Naegleria fowleri.</title>
        <authorList>
            <person name="Liechti N."/>
            <person name="Schurch N."/>
            <person name="Bruggmann R."/>
            <person name="Wittwer M."/>
        </authorList>
    </citation>
    <scope>NUCLEOTIDE SEQUENCE [LARGE SCALE GENOMIC DNA]</scope>
    <source>
        <strain evidence="2 4">ATCC 30894</strain>
    </source>
</reference>
<dbReference type="AlphaFoldDB" id="A0A6A5BLB6"/>
<evidence type="ECO:0000259" key="1">
    <source>
        <dbReference type="Pfam" id="PF13475"/>
    </source>
</evidence>
<dbReference type="VEuPathDB" id="AmoebaDB:NfTy_065440"/>
<dbReference type="InterPro" id="IPR025197">
    <property type="entry name" value="DUF4116"/>
</dbReference>
<evidence type="ECO:0000313" key="3">
    <source>
        <dbReference type="EMBL" id="KAF0975341.1"/>
    </source>
</evidence>
<name>A0A6A5BLB6_NAEFO</name>
<protein>
    <recommendedName>
        <fullName evidence="1">DUF4116 domain-containing protein</fullName>
    </recommendedName>
</protein>
<organism evidence="2 4">
    <name type="scientific">Naegleria fowleri</name>
    <name type="common">Brain eating amoeba</name>
    <dbReference type="NCBI Taxonomy" id="5763"/>
    <lineage>
        <taxon>Eukaryota</taxon>
        <taxon>Discoba</taxon>
        <taxon>Heterolobosea</taxon>
        <taxon>Tetramitia</taxon>
        <taxon>Eutetramitia</taxon>
        <taxon>Vahlkampfiidae</taxon>
        <taxon>Naegleria</taxon>
    </lineage>
</organism>
<feature type="domain" description="DUF4116" evidence="1">
    <location>
        <begin position="79"/>
        <end position="126"/>
    </location>
</feature>
<dbReference type="VEuPathDB" id="AmoebaDB:FDP41_005335"/>
<keyword evidence="4" id="KW-1185">Reference proteome</keyword>
<dbReference type="Proteomes" id="UP000444721">
    <property type="component" value="Unassembled WGS sequence"/>
</dbReference>
<dbReference type="RefSeq" id="XP_044560054.1">
    <property type="nucleotide sequence ID" value="XM_044708848.1"/>
</dbReference>
<accession>A0A6A5BLB6</accession>
<comment type="caution">
    <text evidence="2">The sequence shown here is derived from an EMBL/GenBank/DDBJ whole genome shotgun (WGS) entry which is preliminary data.</text>
</comment>
<dbReference type="VEuPathDB" id="AmoebaDB:NF0015330"/>
<sequence>MLKRDQEIVFEAINQNKESFEFASEELLCDKEFLLKLIKLGCRDVFRYVLTEIIEDREFVLRAIKLNGPSVSGSCFTSDREIMLEAVKSNGYALYYASEELQQDAELVMEALKCNGFVLEYSDELLQQTMEQCYFGAYLGIP</sequence>
<dbReference type="OrthoDB" id="447781at2759"/>
<dbReference type="EMBL" id="VFQX01000049">
    <property type="protein sequence ID" value="KAF0974948.1"/>
    <property type="molecule type" value="Genomic_DNA"/>
</dbReference>
<gene>
    <name evidence="3" type="ORF">FDP41_005335</name>
    <name evidence="2" type="ORF">FDP41_006053</name>
</gene>
<dbReference type="GeneID" id="68112553"/>